<feature type="compositionally biased region" description="Basic and acidic residues" evidence="1">
    <location>
        <begin position="312"/>
        <end position="321"/>
    </location>
</feature>
<dbReference type="AlphaFoldDB" id="A0A4Q4Z9V1"/>
<comment type="caution">
    <text evidence="2">The sequence shown here is derived from an EMBL/GenBank/DDBJ whole genome shotgun (WGS) entry which is preliminary data.</text>
</comment>
<dbReference type="EMBL" id="SDKM01000024">
    <property type="protein sequence ID" value="RYP84368.1"/>
    <property type="molecule type" value="Genomic_DNA"/>
</dbReference>
<feature type="region of interest" description="Disordered" evidence="1">
    <location>
        <begin position="440"/>
        <end position="475"/>
    </location>
</feature>
<dbReference type="RefSeq" id="WP_134719130.1">
    <property type="nucleotide sequence ID" value="NZ_SDKM01000024.1"/>
</dbReference>
<protein>
    <recommendedName>
        <fullName evidence="4">S1 motif domain-containing protein</fullName>
    </recommendedName>
</protein>
<gene>
    <name evidence="2" type="ORF">EKO23_16170</name>
</gene>
<evidence type="ECO:0000313" key="3">
    <source>
        <dbReference type="Proteomes" id="UP000295198"/>
    </source>
</evidence>
<proteinExistence type="predicted"/>
<accession>A0A4Q4Z9V1</accession>
<keyword evidence="3" id="KW-1185">Reference proteome</keyword>
<dbReference type="Proteomes" id="UP000295198">
    <property type="component" value="Unassembled WGS sequence"/>
</dbReference>
<evidence type="ECO:0008006" key="4">
    <source>
        <dbReference type="Google" id="ProtNLM"/>
    </source>
</evidence>
<feature type="compositionally biased region" description="Basic and acidic residues" evidence="1">
    <location>
        <begin position="440"/>
        <end position="449"/>
    </location>
</feature>
<reference evidence="2 3" key="1">
    <citation type="submission" date="2019-01" db="EMBL/GenBank/DDBJ databases">
        <title>Nocardioides guangzhouensis sp. nov., an actinobacterium isolated from soil.</title>
        <authorList>
            <person name="Fu Y."/>
            <person name="Cai Y."/>
            <person name="Lin Z."/>
            <person name="Chen P."/>
        </authorList>
    </citation>
    <scope>NUCLEOTIDE SEQUENCE [LARGE SCALE GENOMIC DNA]</scope>
    <source>
        <strain evidence="2 3">130</strain>
    </source>
</reference>
<name>A0A4Q4Z9V1_9ACTN</name>
<evidence type="ECO:0000313" key="2">
    <source>
        <dbReference type="EMBL" id="RYP84368.1"/>
    </source>
</evidence>
<dbReference type="OrthoDB" id="8452205at2"/>
<organism evidence="2 3">
    <name type="scientific">Nocardioides guangzhouensis</name>
    <dbReference type="NCBI Taxonomy" id="2497878"/>
    <lineage>
        <taxon>Bacteria</taxon>
        <taxon>Bacillati</taxon>
        <taxon>Actinomycetota</taxon>
        <taxon>Actinomycetes</taxon>
        <taxon>Propionibacteriales</taxon>
        <taxon>Nocardioidaceae</taxon>
        <taxon>Nocardioides</taxon>
    </lineage>
</organism>
<evidence type="ECO:0000256" key="1">
    <source>
        <dbReference type="SAM" id="MobiDB-lite"/>
    </source>
</evidence>
<feature type="region of interest" description="Disordered" evidence="1">
    <location>
        <begin position="298"/>
        <end position="391"/>
    </location>
</feature>
<sequence length="606" mass="65891">MATVQLINDERSASALADLLNGNSRRRPVAVVTIPAGRTKPWIDVEEIAREAGSLAEVYLMPTGPFTWDFSNRMAEGTQVYGGAGRVYPVGHEWASDLSKSPLRFAFNEADGERATQKLISDMLRMAAAAGLLQSVPTRELRKVDTTVKMVVAGRALVDVGNLFPAAIAEELTVEDVPIERIVAAGLRIEGWYDADSNRVDIRQSLRPHAEALAAYAVGDVVLSKVAKVRNGKADLVLYPQTTSPPVVVSVRRADVTANPADDLRTLMTVGEVIPARITATGPDWALALHDVDDDEPVVSAPSLLPGGPPWLREEPEHSEADEGEAATSLPMPPPAPMPVQVTETPAPTQPPAAAAATPRPSPAMLDRSRPGPNPRPASTRPAAHRPTESTRALLLKVDGLTAEIAGLKREVVNLQTQMHAGADEREQLRFLLDQAERRANKAENDLKSTRARLRKATSTSKSERPAGNGPRFADPEQGFRYFVLTQWATRTLPSEQRNRPLADFLIGPRFLESLERLEGIRAEKVADVVFEIVTGLAPQLPSREVHQLRTGSGGDDPVRVRDDGAVAWRASLQVNTPSARRIHYWVLPSGQIELARVATHDDFDI</sequence>